<dbReference type="GO" id="GO:0005886">
    <property type="term" value="C:plasma membrane"/>
    <property type="evidence" value="ECO:0007669"/>
    <property type="project" value="UniProtKB-SubCell"/>
</dbReference>
<feature type="transmembrane region" description="Helical" evidence="11">
    <location>
        <begin position="234"/>
        <end position="255"/>
    </location>
</feature>
<evidence type="ECO:0000256" key="5">
    <source>
        <dbReference type="ARBA" id="ARBA00022692"/>
    </source>
</evidence>
<evidence type="ECO:0000256" key="9">
    <source>
        <dbReference type="ARBA" id="ARBA00023136"/>
    </source>
</evidence>
<keyword evidence="7 11" id="KW-1133">Transmembrane helix</keyword>
<feature type="transmembrane region" description="Helical" evidence="11">
    <location>
        <begin position="205"/>
        <end position="227"/>
    </location>
</feature>
<keyword evidence="8 11" id="KW-0406">Ion transport</keyword>
<evidence type="ECO:0000256" key="10">
    <source>
        <dbReference type="ARBA" id="ARBA00023310"/>
    </source>
</evidence>
<keyword evidence="10 11" id="KW-0066">ATP synthesis</keyword>
<dbReference type="PANTHER" id="PTHR42823">
    <property type="entry name" value="ATP SYNTHASE SUBUNIT A, CHLOROPLASTIC"/>
    <property type="match status" value="1"/>
</dbReference>
<keyword evidence="5 11" id="KW-0812">Transmembrane</keyword>
<dbReference type="InterPro" id="IPR035908">
    <property type="entry name" value="F0_ATP_A_sf"/>
</dbReference>
<evidence type="ECO:0000256" key="8">
    <source>
        <dbReference type="ARBA" id="ARBA00023065"/>
    </source>
</evidence>
<protein>
    <recommendedName>
        <fullName evidence="11">ATP synthase subunit a</fullName>
    </recommendedName>
    <alternativeName>
        <fullName evidence="11">ATP synthase F0 sector subunit a</fullName>
    </alternativeName>
    <alternativeName>
        <fullName evidence="11">F-ATPase subunit 6</fullName>
    </alternativeName>
</protein>
<comment type="subcellular location">
    <subcellularLocation>
        <location evidence="11">Cell membrane</location>
        <topology evidence="11">Multi-pass membrane protein</topology>
    </subcellularLocation>
    <subcellularLocation>
        <location evidence="1">Membrane</location>
        <topology evidence="1">Multi-pass membrane protein</topology>
    </subcellularLocation>
</comment>
<comment type="caution">
    <text evidence="12">The sequence shown here is derived from an EMBL/GenBank/DDBJ whole genome shotgun (WGS) entry which is preliminary data.</text>
</comment>
<gene>
    <name evidence="11" type="primary">atpB</name>
    <name evidence="12" type="ORF">COU10_03640</name>
</gene>
<dbReference type="InterPro" id="IPR023011">
    <property type="entry name" value="ATP_synth_F0_asu_AS"/>
</dbReference>
<dbReference type="AlphaFoldDB" id="A0A2H0UPB9"/>
<dbReference type="EMBL" id="PFBC01000055">
    <property type="protein sequence ID" value="PIR87635.1"/>
    <property type="molecule type" value="Genomic_DNA"/>
</dbReference>
<dbReference type="PROSITE" id="PS00449">
    <property type="entry name" value="ATPASE_A"/>
    <property type="match status" value="1"/>
</dbReference>
<reference evidence="13" key="1">
    <citation type="submission" date="2017-09" db="EMBL/GenBank/DDBJ databases">
        <title>Depth-based differentiation of microbial function through sediment-hosted aquifers and enrichment of novel symbionts in the deep terrestrial subsurface.</title>
        <authorList>
            <person name="Probst A.J."/>
            <person name="Ladd B."/>
            <person name="Jarett J.K."/>
            <person name="Geller-Mcgrath D.E."/>
            <person name="Sieber C.M.K."/>
            <person name="Emerson J.B."/>
            <person name="Anantharaman K."/>
            <person name="Thomas B.C."/>
            <person name="Malmstrom R."/>
            <person name="Stieglmeier M."/>
            <person name="Klingl A."/>
            <person name="Woyke T."/>
            <person name="Ryan C.M."/>
            <person name="Banfield J.F."/>
        </authorList>
    </citation>
    <scope>NUCLEOTIDE SEQUENCE [LARGE SCALE GENOMIC DNA]</scope>
</reference>
<keyword evidence="11" id="KW-1003">Cell membrane</keyword>
<accession>A0A2H0UPB9</accession>
<keyword evidence="6 11" id="KW-0375">Hydrogen ion transport</keyword>
<sequence>MFSFLQIKGEVPDVRPDVVFHAFGWPISNTALQIFLILILAILFCVFVIRRFKVENPGKFQTTVEGLYESMVGFTKQITGSESKARDILPIILSLFIFVGVSNLINVIPGLTSFTYNGVTLFRTPTSDFNTTFSLALALIIFIQITALARLGVFKYIGQFVRIKPIFVGFKKGIGEGFTAIIEFFVGFLDIVSELAKIFSLSLRLFGNIYAGEVLLVMMFGALAFVLPSLWMTLSLFFGIIQAIVFGALAAAYYASSVPEVDPLAKAKKQ</sequence>
<feature type="transmembrane region" description="Helical" evidence="11">
    <location>
        <begin position="88"/>
        <end position="112"/>
    </location>
</feature>
<feature type="transmembrane region" description="Helical" evidence="11">
    <location>
        <begin position="174"/>
        <end position="193"/>
    </location>
</feature>
<dbReference type="HAMAP" id="MF_01393">
    <property type="entry name" value="ATP_synth_a_bact"/>
    <property type="match status" value="1"/>
</dbReference>
<evidence type="ECO:0000256" key="4">
    <source>
        <dbReference type="ARBA" id="ARBA00022547"/>
    </source>
</evidence>
<comment type="function">
    <text evidence="11">Key component of the proton channel; it plays a direct role in the translocation of protons across the membrane.</text>
</comment>
<keyword evidence="4 11" id="KW-0138">CF(0)</keyword>
<evidence type="ECO:0000256" key="6">
    <source>
        <dbReference type="ARBA" id="ARBA00022781"/>
    </source>
</evidence>
<evidence type="ECO:0000313" key="13">
    <source>
        <dbReference type="Proteomes" id="UP000230903"/>
    </source>
</evidence>
<proteinExistence type="inferred from homology"/>
<dbReference type="CDD" id="cd00310">
    <property type="entry name" value="ATP-synt_Fo_a_6"/>
    <property type="match status" value="1"/>
</dbReference>
<dbReference type="Pfam" id="PF00119">
    <property type="entry name" value="ATP-synt_A"/>
    <property type="match status" value="1"/>
</dbReference>
<dbReference type="GO" id="GO:0042777">
    <property type="term" value="P:proton motive force-driven plasma membrane ATP synthesis"/>
    <property type="evidence" value="ECO:0007669"/>
    <property type="project" value="TreeGrafter"/>
</dbReference>
<dbReference type="GO" id="GO:0046933">
    <property type="term" value="F:proton-transporting ATP synthase activity, rotational mechanism"/>
    <property type="evidence" value="ECO:0007669"/>
    <property type="project" value="UniProtKB-UniRule"/>
</dbReference>
<dbReference type="InterPro" id="IPR045082">
    <property type="entry name" value="ATP_syn_F0_a_bact/chloroplast"/>
</dbReference>
<dbReference type="SUPFAM" id="SSF81336">
    <property type="entry name" value="F1F0 ATP synthase subunit A"/>
    <property type="match status" value="1"/>
</dbReference>
<evidence type="ECO:0000256" key="3">
    <source>
        <dbReference type="ARBA" id="ARBA00022448"/>
    </source>
</evidence>
<evidence type="ECO:0000256" key="1">
    <source>
        <dbReference type="ARBA" id="ARBA00004141"/>
    </source>
</evidence>
<evidence type="ECO:0000256" key="2">
    <source>
        <dbReference type="ARBA" id="ARBA00006810"/>
    </source>
</evidence>
<evidence type="ECO:0000256" key="7">
    <source>
        <dbReference type="ARBA" id="ARBA00022989"/>
    </source>
</evidence>
<evidence type="ECO:0000256" key="11">
    <source>
        <dbReference type="HAMAP-Rule" id="MF_01393"/>
    </source>
</evidence>
<dbReference type="GO" id="GO:0045259">
    <property type="term" value="C:proton-transporting ATP synthase complex"/>
    <property type="evidence" value="ECO:0007669"/>
    <property type="project" value="UniProtKB-KW"/>
</dbReference>
<dbReference type="Gene3D" id="1.20.120.220">
    <property type="entry name" value="ATP synthase, F0 complex, subunit A"/>
    <property type="match status" value="1"/>
</dbReference>
<dbReference type="PANTHER" id="PTHR42823:SF3">
    <property type="entry name" value="ATP SYNTHASE SUBUNIT A, CHLOROPLASTIC"/>
    <property type="match status" value="1"/>
</dbReference>
<dbReference type="InterPro" id="IPR000568">
    <property type="entry name" value="ATP_synth_F0_asu"/>
</dbReference>
<keyword evidence="9 11" id="KW-0472">Membrane</keyword>
<feature type="transmembrane region" description="Helical" evidence="11">
    <location>
        <begin position="30"/>
        <end position="49"/>
    </location>
</feature>
<name>A0A2H0UPB9_9BACT</name>
<dbReference type="Proteomes" id="UP000230903">
    <property type="component" value="Unassembled WGS sequence"/>
</dbReference>
<organism evidence="12 13">
    <name type="scientific">Candidatus Harrisonbacteria bacterium CG10_big_fil_rev_8_21_14_0_10_45_28</name>
    <dbReference type="NCBI Taxonomy" id="1974586"/>
    <lineage>
        <taxon>Bacteria</taxon>
        <taxon>Candidatus Harrisoniibacteriota</taxon>
    </lineage>
</organism>
<evidence type="ECO:0000313" key="12">
    <source>
        <dbReference type="EMBL" id="PIR87635.1"/>
    </source>
</evidence>
<feature type="transmembrane region" description="Helical" evidence="11">
    <location>
        <begin position="132"/>
        <end position="153"/>
    </location>
</feature>
<keyword evidence="3 11" id="KW-0813">Transport</keyword>
<comment type="similarity">
    <text evidence="2 11">Belongs to the ATPase A chain family.</text>
</comment>